<dbReference type="AlphaFoldDB" id="A0A510E1L2"/>
<evidence type="ECO:0000313" key="3">
    <source>
        <dbReference type="Proteomes" id="UP000322983"/>
    </source>
</evidence>
<evidence type="ECO:0000313" key="4">
    <source>
        <dbReference type="Proteomes" id="UP000325030"/>
    </source>
</evidence>
<proteinExistence type="predicted"/>
<evidence type="ECO:0000313" key="1">
    <source>
        <dbReference type="EMBL" id="BBG23629.1"/>
    </source>
</evidence>
<sequence length="49" mass="5988">MRIVEDEYGNRFLEIENEEDFKKFKEDLLKRAREKANARKPSYETQPPK</sequence>
<dbReference type="KEGG" id="step:IC006_0917"/>
<protein>
    <submittedName>
        <fullName evidence="2">Uncharacterized protein</fullName>
    </submittedName>
</protein>
<dbReference type="EMBL" id="AP018930">
    <property type="protein sequence ID" value="BBG26376.1"/>
    <property type="molecule type" value="Genomic_DNA"/>
</dbReference>
<dbReference type="EMBL" id="AP018929">
    <property type="protein sequence ID" value="BBG23629.1"/>
    <property type="molecule type" value="Genomic_DNA"/>
</dbReference>
<dbReference type="GeneID" id="52251650"/>
<evidence type="ECO:0000313" key="2">
    <source>
        <dbReference type="EMBL" id="BBG26376.1"/>
    </source>
</evidence>
<accession>A0A510E1L2</accession>
<organism evidence="2 4">
    <name type="scientific">Sulfuracidifex tepidarius</name>
    <dbReference type="NCBI Taxonomy" id="1294262"/>
    <lineage>
        <taxon>Archaea</taxon>
        <taxon>Thermoproteota</taxon>
        <taxon>Thermoprotei</taxon>
        <taxon>Sulfolobales</taxon>
        <taxon>Sulfolobaceae</taxon>
        <taxon>Sulfuracidifex</taxon>
    </lineage>
</organism>
<dbReference type="Proteomes" id="UP000322983">
    <property type="component" value="Chromosome"/>
</dbReference>
<reference evidence="4" key="1">
    <citation type="submission" date="2018-09" db="EMBL/GenBank/DDBJ databases">
        <title>Complete Genome Sequencing of Sulfolobus sp. JCM 16834.</title>
        <authorList>
            <person name="Kato S."/>
            <person name="Itoh T."/>
            <person name="Ohkuma M."/>
        </authorList>
    </citation>
    <scope>NUCLEOTIDE SEQUENCE [LARGE SCALE GENOMIC DNA]</scope>
    <source>
        <strain evidence="4">IC-007</strain>
    </source>
</reference>
<reference evidence="2 3" key="2">
    <citation type="journal article" date="2020" name="Int. J. Syst. Evol. Microbiol.">
        <title>Sulfuracidifex tepidarius gen. nov., sp. nov. and transfer of Sulfolobus metallicus Huber and Stetter 1992 to the genus Sulfuracidifex as Sulfuracidifex metallicus comb. nov.</title>
        <authorList>
            <person name="Itoh T."/>
            <person name="Miura T."/>
            <person name="Sakai H.D."/>
            <person name="Kato S."/>
            <person name="Ohkuma M."/>
            <person name="Takashina T."/>
        </authorList>
    </citation>
    <scope>NUCLEOTIDE SEQUENCE</scope>
    <source>
        <strain evidence="1 3">IC-006</strain>
        <strain evidence="2">IC-007</strain>
    </source>
</reference>
<dbReference type="Proteomes" id="UP000325030">
    <property type="component" value="Chromosome"/>
</dbReference>
<accession>A0A510DTY1</accession>
<gene>
    <name evidence="1" type="ORF">IC006_0917</name>
    <name evidence="2" type="ORF">IC007_0884</name>
</gene>
<keyword evidence="3" id="KW-1185">Reference proteome</keyword>
<dbReference type="RefSeq" id="WP_167747976.1">
    <property type="nucleotide sequence ID" value="NZ_AP018929.1"/>
</dbReference>
<name>A0A510E1L2_9CREN</name>